<evidence type="ECO:0000313" key="3">
    <source>
        <dbReference type="Proteomes" id="UP000050741"/>
    </source>
</evidence>
<sequence length="121" mass="13331">MSFTLNCPSTDNDLQHSKNGNGSQFDPDDVVTPWTVLATSSKGVDYDKLIERFGCRKLTEDLVTRIENLTGKRAHAMLRRGLFFAHRRNKWRTTGASSGIVVGDGSDRPGGASSCGAWLHY</sequence>
<evidence type="ECO:0000313" key="4">
    <source>
        <dbReference type="WBParaSite" id="GPLIN_000154000"/>
    </source>
</evidence>
<dbReference type="Gene3D" id="3.40.50.620">
    <property type="entry name" value="HUPs"/>
    <property type="match status" value="1"/>
</dbReference>
<evidence type="ECO:0000256" key="1">
    <source>
        <dbReference type="ARBA" id="ARBA00030268"/>
    </source>
</evidence>
<evidence type="ECO:0000256" key="2">
    <source>
        <dbReference type="SAM" id="MobiDB-lite"/>
    </source>
</evidence>
<dbReference type="WBParaSite" id="GPLIN_000154000">
    <property type="protein sequence ID" value="GPLIN_000154000"/>
    <property type="gene ID" value="GPLIN_000154000"/>
</dbReference>
<name>A0A183BLQ5_GLOPA</name>
<keyword evidence="3" id="KW-1185">Reference proteome</keyword>
<organism evidence="3 4">
    <name type="scientific">Globodera pallida</name>
    <name type="common">Potato cyst nematode worm</name>
    <name type="synonym">Heterodera pallida</name>
    <dbReference type="NCBI Taxonomy" id="36090"/>
    <lineage>
        <taxon>Eukaryota</taxon>
        <taxon>Metazoa</taxon>
        <taxon>Ecdysozoa</taxon>
        <taxon>Nematoda</taxon>
        <taxon>Chromadorea</taxon>
        <taxon>Rhabditida</taxon>
        <taxon>Tylenchina</taxon>
        <taxon>Tylenchomorpha</taxon>
        <taxon>Tylenchoidea</taxon>
        <taxon>Heteroderidae</taxon>
        <taxon>Heteroderinae</taxon>
        <taxon>Globodera</taxon>
    </lineage>
</organism>
<dbReference type="PANTHER" id="PTHR10055">
    <property type="entry name" value="TRYPTOPHANYL-TRNA SYNTHETASE"/>
    <property type="match status" value="1"/>
</dbReference>
<reference evidence="4" key="2">
    <citation type="submission" date="2016-06" db="UniProtKB">
        <authorList>
            <consortium name="WormBaseParasite"/>
        </authorList>
    </citation>
    <scope>IDENTIFICATION</scope>
</reference>
<reference evidence="3" key="1">
    <citation type="submission" date="2014-05" db="EMBL/GenBank/DDBJ databases">
        <title>The genome and life-stage specific transcriptomes of Globodera pallida elucidate key aspects of plant parasitism by a cyst nematode.</title>
        <authorList>
            <person name="Cotton J.A."/>
            <person name="Lilley C.J."/>
            <person name="Jones L.M."/>
            <person name="Kikuchi T."/>
            <person name="Reid A.J."/>
            <person name="Thorpe P."/>
            <person name="Tsai I.J."/>
            <person name="Beasley H."/>
            <person name="Blok V."/>
            <person name="Cock P.J.A."/>
            <person name="Van den Akker S.E."/>
            <person name="Holroyd N."/>
            <person name="Hunt M."/>
            <person name="Mantelin S."/>
            <person name="Naghra H."/>
            <person name="Pain A."/>
            <person name="Palomares-Rius J.E."/>
            <person name="Zarowiecki M."/>
            <person name="Berriman M."/>
            <person name="Jones J.T."/>
            <person name="Urwin P.E."/>
        </authorList>
    </citation>
    <scope>NUCLEOTIDE SEQUENCE [LARGE SCALE GENOMIC DNA]</scope>
    <source>
        <strain evidence="3">Lindley</strain>
    </source>
</reference>
<dbReference type="GO" id="GO:0006436">
    <property type="term" value="P:tryptophanyl-tRNA aminoacylation"/>
    <property type="evidence" value="ECO:0007669"/>
    <property type="project" value="TreeGrafter"/>
</dbReference>
<accession>A0A183BLQ5</accession>
<feature type="region of interest" description="Disordered" evidence="2">
    <location>
        <begin position="1"/>
        <end position="28"/>
    </location>
</feature>
<dbReference type="GO" id="GO:0004830">
    <property type="term" value="F:tryptophan-tRNA ligase activity"/>
    <property type="evidence" value="ECO:0007669"/>
    <property type="project" value="TreeGrafter"/>
</dbReference>
<dbReference type="InterPro" id="IPR014729">
    <property type="entry name" value="Rossmann-like_a/b/a_fold"/>
</dbReference>
<proteinExistence type="predicted"/>
<dbReference type="PANTHER" id="PTHR10055:SF1">
    <property type="entry name" value="TRYPTOPHAN--TRNA LIGASE, CYTOPLASMIC"/>
    <property type="match status" value="1"/>
</dbReference>
<feature type="compositionally biased region" description="Polar residues" evidence="2">
    <location>
        <begin position="1"/>
        <end position="24"/>
    </location>
</feature>
<dbReference type="Proteomes" id="UP000050741">
    <property type="component" value="Unassembled WGS sequence"/>
</dbReference>
<dbReference type="SUPFAM" id="SSF52374">
    <property type="entry name" value="Nucleotidylyl transferase"/>
    <property type="match status" value="1"/>
</dbReference>
<dbReference type="AlphaFoldDB" id="A0A183BLQ5"/>
<dbReference type="GO" id="GO:0005737">
    <property type="term" value="C:cytoplasm"/>
    <property type="evidence" value="ECO:0007669"/>
    <property type="project" value="TreeGrafter"/>
</dbReference>
<protein>
    <recommendedName>
        <fullName evidence="1">Tryptophanyl-tRNA synthetase</fullName>
    </recommendedName>
</protein>